<dbReference type="SFLD" id="SFLDG00358">
    <property type="entry name" value="Main_(cytGST)"/>
    <property type="match status" value="1"/>
</dbReference>
<dbReference type="SUPFAM" id="SSF52833">
    <property type="entry name" value="Thioredoxin-like"/>
    <property type="match status" value="1"/>
</dbReference>
<dbReference type="EMBL" id="MNBE01000276">
    <property type="protein sequence ID" value="OKP11603.1"/>
    <property type="molecule type" value="Genomic_DNA"/>
</dbReference>
<dbReference type="SFLD" id="SFLDG01151">
    <property type="entry name" value="Main.2:_Nu-like"/>
    <property type="match status" value="1"/>
</dbReference>
<dbReference type="CDD" id="cd03048">
    <property type="entry name" value="GST_N_Ure2p_like"/>
    <property type="match status" value="1"/>
</dbReference>
<dbReference type="GO" id="GO:0004364">
    <property type="term" value="F:glutathione transferase activity"/>
    <property type="evidence" value="ECO:0007669"/>
    <property type="project" value="UniProtKB-EC"/>
</dbReference>
<dbReference type="InterPro" id="IPR004045">
    <property type="entry name" value="Glutathione_S-Trfase_N"/>
</dbReference>
<dbReference type="SUPFAM" id="SSF47616">
    <property type="entry name" value="GST C-terminal domain-like"/>
    <property type="match status" value="1"/>
</dbReference>
<comment type="function">
    <text evidence="5">Involved in the oxidative stress response and detoxification.</text>
</comment>
<name>A0A1Q5UGM5_9EURO</name>
<comment type="catalytic activity">
    <reaction evidence="4">
        <text>RX + glutathione = an S-substituted glutathione + a halide anion + H(+)</text>
        <dbReference type="Rhea" id="RHEA:16437"/>
        <dbReference type="ChEBI" id="CHEBI:15378"/>
        <dbReference type="ChEBI" id="CHEBI:16042"/>
        <dbReference type="ChEBI" id="CHEBI:17792"/>
        <dbReference type="ChEBI" id="CHEBI:57925"/>
        <dbReference type="ChEBI" id="CHEBI:90779"/>
        <dbReference type="EC" id="2.5.1.18"/>
    </reaction>
</comment>
<proteinExistence type="inferred from homology"/>
<evidence type="ECO:0000256" key="1">
    <source>
        <dbReference type="ARBA" id="ARBA00007409"/>
    </source>
</evidence>
<dbReference type="InterPro" id="IPR036282">
    <property type="entry name" value="Glutathione-S-Trfase_C_sf"/>
</dbReference>
<evidence type="ECO:0000259" key="7">
    <source>
        <dbReference type="PROSITE" id="PS50405"/>
    </source>
</evidence>
<dbReference type="PANTHER" id="PTHR44051:SF3">
    <property type="entry name" value="TRANSCRIPTIONAL REGULATOR URE2"/>
    <property type="match status" value="1"/>
</dbReference>
<dbReference type="Proteomes" id="UP000186955">
    <property type="component" value="Unassembled WGS sequence"/>
</dbReference>
<dbReference type="PROSITE" id="PS50404">
    <property type="entry name" value="GST_NTER"/>
    <property type="match status" value="1"/>
</dbReference>
<comment type="caution">
    <text evidence="8">The sequence shown here is derived from an EMBL/GenBank/DDBJ whole genome shotgun (WGS) entry which is preliminary data.</text>
</comment>
<keyword evidence="3 8" id="KW-0808">Transferase</keyword>
<dbReference type="InterPro" id="IPR036249">
    <property type="entry name" value="Thioredoxin-like_sf"/>
</dbReference>
<evidence type="ECO:0000259" key="6">
    <source>
        <dbReference type="PROSITE" id="PS50404"/>
    </source>
</evidence>
<evidence type="ECO:0000256" key="5">
    <source>
        <dbReference type="ARBA" id="ARBA00060024"/>
    </source>
</evidence>
<dbReference type="InterPro" id="IPR004046">
    <property type="entry name" value="GST_C"/>
</dbReference>
<evidence type="ECO:0000313" key="9">
    <source>
        <dbReference type="Proteomes" id="UP000186955"/>
    </source>
</evidence>
<dbReference type="Pfam" id="PF13417">
    <property type="entry name" value="GST_N_3"/>
    <property type="match status" value="1"/>
</dbReference>
<dbReference type="Gene3D" id="1.20.1050.130">
    <property type="match status" value="1"/>
</dbReference>
<comment type="similarity">
    <text evidence="1">Belongs to the GST superfamily.</text>
</comment>
<dbReference type="PANTHER" id="PTHR44051">
    <property type="entry name" value="GLUTATHIONE S-TRANSFERASE-RELATED"/>
    <property type="match status" value="1"/>
</dbReference>
<dbReference type="OrthoDB" id="422574at2759"/>
<dbReference type="InterPro" id="IPR040079">
    <property type="entry name" value="Glutathione_S-Trfase"/>
</dbReference>
<feature type="domain" description="GST N-terminal" evidence="6">
    <location>
        <begin position="6"/>
        <end position="87"/>
    </location>
</feature>
<dbReference type="InterPro" id="IPR010987">
    <property type="entry name" value="Glutathione-S-Trfase_C-like"/>
</dbReference>
<feature type="domain" description="GST C-terminal" evidence="7">
    <location>
        <begin position="94"/>
        <end position="229"/>
    </location>
</feature>
<dbReference type="Pfam" id="PF00043">
    <property type="entry name" value="GST_C"/>
    <property type="match status" value="1"/>
</dbReference>
<dbReference type="AlphaFoldDB" id="A0A1Q5UGM5"/>
<dbReference type="GO" id="GO:0005737">
    <property type="term" value="C:cytoplasm"/>
    <property type="evidence" value="ECO:0007669"/>
    <property type="project" value="UniProtKB-ARBA"/>
</dbReference>
<reference evidence="8 9" key="1">
    <citation type="submission" date="2016-10" db="EMBL/GenBank/DDBJ databases">
        <title>Genome sequence of the ascomycete fungus Penicillium subrubescens.</title>
        <authorList>
            <person name="De Vries R.P."/>
            <person name="Peng M."/>
            <person name="Dilokpimol A."/>
            <person name="Hilden K."/>
            <person name="Makela M.R."/>
            <person name="Grigoriev I."/>
            <person name="Riley R."/>
            <person name="Granchi Z."/>
        </authorList>
    </citation>
    <scope>NUCLEOTIDE SEQUENCE [LARGE SCALE GENOMIC DNA]</scope>
    <source>
        <strain evidence="8 9">CBS 132785</strain>
    </source>
</reference>
<accession>A0A1Q5UGM5</accession>
<organism evidence="8 9">
    <name type="scientific">Penicillium subrubescens</name>
    <dbReference type="NCBI Taxonomy" id="1316194"/>
    <lineage>
        <taxon>Eukaryota</taxon>
        <taxon>Fungi</taxon>
        <taxon>Dikarya</taxon>
        <taxon>Ascomycota</taxon>
        <taxon>Pezizomycotina</taxon>
        <taxon>Eurotiomycetes</taxon>
        <taxon>Eurotiomycetidae</taxon>
        <taxon>Eurotiales</taxon>
        <taxon>Aspergillaceae</taxon>
        <taxon>Penicillium</taxon>
    </lineage>
</organism>
<dbReference type="PROSITE" id="PS50405">
    <property type="entry name" value="GST_CTER"/>
    <property type="match status" value="1"/>
</dbReference>
<evidence type="ECO:0000256" key="4">
    <source>
        <dbReference type="ARBA" id="ARBA00047960"/>
    </source>
</evidence>
<gene>
    <name evidence="8" type="ORF">PENSUB_2905</name>
</gene>
<sequence length="231" mass="26024">MAHLLKPIKIYGGSFGPNPLKVSIILQELGLPIQEVPTQFCDLKKVGYQAINPNGRLPTIEDPNTGITLWESGAIIEYLIETYDKDQKLSFPHGSPEAHHARQFLHFQMSGQGPYFGQAVWFKRYHPERVQSAIDRYITEVRRVSGVLDRILAKRDWLVGGRLSYADLAFVSWQNTARNVLSEDGYDESEFPNLSVWLAKLNSRPVVKGLNEAQQAMMAEKLKEAAAAVTK</sequence>
<keyword evidence="9" id="KW-1185">Reference proteome</keyword>
<evidence type="ECO:0000256" key="3">
    <source>
        <dbReference type="ARBA" id="ARBA00022679"/>
    </source>
</evidence>
<evidence type="ECO:0000313" key="8">
    <source>
        <dbReference type="EMBL" id="OKP11603.1"/>
    </source>
</evidence>
<dbReference type="EC" id="2.5.1.18" evidence="2"/>
<dbReference type="STRING" id="1316194.A0A1Q5UGM5"/>
<dbReference type="SFLD" id="SFLDS00019">
    <property type="entry name" value="Glutathione_Transferase_(cytos"/>
    <property type="match status" value="1"/>
</dbReference>
<evidence type="ECO:0000256" key="2">
    <source>
        <dbReference type="ARBA" id="ARBA00012452"/>
    </source>
</evidence>
<dbReference type="FunFam" id="1.20.1050.130:FF:000016">
    <property type="entry name" value="Glutathione S-transferase 1"/>
    <property type="match status" value="1"/>
</dbReference>
<dbReference type="GO" id="GO:0005634">
    <property type="term" value="C:nucleus"/>
    <property type="evidence" value="ECO:0007669"/>
    <property type="project" value="UniProtKB-ARBA"/>
</dbReference>
<protein>
    <recommendedName>
        <fullName evidence="2">glutathione transferase</fullName>
        <ecNumber evidence="2">2.5.1.18</ecNumber>
    </recommendedName>
</protein>